<evidence type="ECO:0000259" key="6">
    <source>
        <dbReference type="PROSITE" id="PS50054"/>
    </source>
</evidence>
<dbReference type="EC" id="3.1.3.48" evidence="2"/>
<feature type="domain" description="Tyrosine-protein phosphatase" evidence="6">
    <location>
        <begin position="537"/>
        <end position="686"/>
    </location>
</feature>
<feature type="compositionally biased region" description="Low complexity" evidence="5">
    <location>
        <begin position="46"/>
        <end position="56"/>
    </location>
</feature>
<feature type="region of interest" description="Disordered" evidence="5">
    <location>
        <begin position="27"/>
        <end position="71"/>
    </location>
</feature>
<dbReference type="InterPro" id="IPR000387">
    <property type="entry name" value="Tyr_Pase_dom"/>
</dbReference>
<evidence type="ECO:0000259" key="8">
    <source>
        <dbReference type="PROSITE" id="PS50206"/>
    </source>
</evidence>
<evidence type="ECO:0000256" key="3">
    <source>
        <dbReference type="ARBA" id="ARBA00022801"/>
    </source>
</evidence>
<dbReference type="PROSITE" id="PS50206">
    <property type="entry name" value="RHODANESE_3"/>
    <property type="match status" value="1"/>
</dbReference>
<evidence type="ECO:0000256" key="1">
    <source>
        <dbReference type="ARBA" id="ARBA00008601"/>
    </source>
</evidence>
<name>A0ABP1CU47_9APHY</name>
<dbReference type="PROSITE" id="PS50056">
    <property type="entry name" value="TYR_PHOSPHATASE_2"/>
    <property type="match status" value="1"/>
</dbReference>
<keyword evidence="10" id="KW-1185">Reference proteome</keyword>
<evidence type="ECO:0000313" key="9">
    <source>
        <dbReference type="EMBL" id="CAL1698049.1"/>
    </source>
</evidence>
<reference evidence="10" key="1">
    <citation type="submission" date="2024-04" db="EMBL/GenBank/DDBJ databases">
        <authorList>
            <person name="Shaw F."/>
            <person name="Minotto A."/>
        </authorList>
    </citation>
    <scope>NUCLEOTIDE SEQUENCE [LARGE SCALE GENOMIC DNA]</scope>
</reference>
<feature type="compositionally biased region" description="Pro residues" evidence="5">
    <location>
        <begin position="499"/>
        <end position="514"/>
    </location>
</feature>
<dbReference type="SUPFAM" id="SSF52799">
    <property type="entry name" value="(Phosphotyrosine protein) phosphatases II"/>
    <property type="match status" value="1"/>
</dbReference>
<protein>
    <recommendedName>
        <fullName evidence="2">protein-tyrosine-phosphatase</fullName>
        <ecNumber evidence="2">3.1.3.48</ecNumber>
    </recommendedName>
</protein>
<comment type="similarity">
    <text evidence="1">Belongs to the protein-tyrosine phosphatase family. Non-receptor class dual specificity subfamily.</text>
</comment>
<organism evidence="9 10">
    <name type="scientific">Somion occarium</name>
    <dbReference type="NCBI Taxonomy" id="3059160"/>
    <lineage>
        <taxon>Eukaryota</taxon>
        <taxon>Fungi</taxon>
        <taxon>Dikarya</taxon>
        <taxon>Basidiomycota</taxon>
        <taxon>Agaricomycotina</taxon>
        <taxon>Agaricomycetes</taxon>
        <taxon>Polyporales</taxon>
        <taxon>Cerrenaceae</taxon>
        <taxon>Somion</taxon>
    </lineage>
</organism>
<dbReference type="InterPro" id="IPR036873">
    <property type="entry name" value="Rhodanese-like_dom_sf"/>
</dbReference>
<feature type="compositionally biased region" description="Polar residues" evidence="5">
    <location>
        <begin position="339"/>
        <end position="356"/>
    </location>
</feature>
<dbReference type="PANTHER" id="PTHR10159">
    <property type="entry name" value="DUAL SPECIFICITY PROTEIN PHOSPHATASE"/>
    <property type="match status" value="1"/>
</dbReference>
<dbReference type="Pfam" id="PF00782">
    <property type="entry name" value="DSPc"/>
    <property type="match status" value="1"/>
</dbReference>
<dbReference type="InterPro" id="IPR020422">
    <property type="entry name" value="TYR_PHOSPHATASE_DUAL_dom"/>
</dbReference>
<dbReference type="CDD" id="cd14498">
    <property type="entry name" value="DSP"/>
    <property type="match status" value="1"/>
</dbReference>
<dbReference type="PANTHER" id="PTHR10159:SF530">
    <property type="entry name" value="DUAL SPECIFICITY PROTEIN PHOSPHATASE DDB_G0271350-RELATED"/>
    <property type="match status" value="1"/>
</dbReference>
<dbReference type="SMART" id="SM00195">
    <property type="entry name" value="DSPc"/>
    <property type="match status" value="1"/>
</dbReference>
<feature type="domain" description="Tyrosine specific protein phosphatases" evidence="7">
    <location>
        <begin position="603"/>
        <end position="667"/>
    </location>
</feature>
<dbReference type="SUPFAM" id="SSF52821">
    <property type="entry name" value="Rhodanese/Cell cycle control phosphatase"/>
    <property type="match status" value="1"/>
</dbReference>
<dbReference type="PROSITE" id="PS50054">
    <property type="entry name" value="TYR_PHOSPHATASE_DUAL"/>
    <property type="match status" value="1"/>
</dbReference>
<feature type="compositionally biased region" description="Low complexity" evidence="5">
    <location>
        <begin position="99"/>
        <end position="122"/>
    </location>
</feature>
<feature type="region of interest" description="Disordered" evidence="5">
    <location>
        <begin position="330"/>
        <end position="531"/>
    </location>
</feature>
<feature type="region of interest" description="Disordered" evidence="5">
    <location>
        <begin position="95"/>
        <end position="138"/>
    </location>
</feature>
<feature type="region of interest" description="Disordered" evidence="5">
    <location>
        <begin position="688"/>
        <end position="731"/>
    </location>
</feature>
<keyword evidence="3" id="KW-0378">Hydrolase</keyword>
<dbReference type="EMBL" id="OZ037953">
    <property type="protein sequence ID" value="CAL1698049.1"/>
    <property type="molecule type" value="Genomic_DNA"/>
</dbReference>
<sequence>MPAKKPRPPTLSLETSKKSISTTIIEFQTPINLVPDPKEDTDDPLSSPSSSGSSSPIDYPLNPDVDSDQNVDELSRDLAVLEQLRRSVRKNLRLRPIRSASSTHAHQASSSSFSSDSPPSDSTGHRSPTPDSAISPDSAYFTPLSQFGATPLSARYLTFGNHSRQVSLDHPQPSSRQSTSTVPVGISPALLLSRLSAPTRPLLIDSRPIASFLSSHLQHTVNMAIPSLILKRSRKPAGAFHSLDALRQYITTEEGTKTWDDLMHNDDWDGDVIVYDEHMDVKDRTSTQASTWTLMDVVGPLLQHGTVDFLEGGFSSARRHTYLSQLIVSSSKADESSQDETSLTVPSIPSAPNSGRRTPGGLRQLDTLSASRSKTYPEIEQAAPSPQPVMPSAMPSWSHLDDYSAPSPPPSSTVFSRPQPPRRPSIPALRKLDTTSAERLQLNLPKLQVNKPAMLSAPPAGKGSRSRSRSPSHLTLVHSNHSPPGSARPRPSELLSPNSPRPPTPHTPSTPMPASPLTARPDTDQPPMTEEPLPVFTISTILPNFLYLGPELTTEEHVEELLSLGVKRILNLAIECDDDHGLRLRERFERYVRIPMRDTVEEDNITRGVREACAILDDARLHSAPTYVHCKAGKSRSVTAVMAYLIHANHWTLSRAYAFVVGRRKGISPNIGFVSELMTFEEQELGGKSVGVVKMPPPSSESSSSDAESSERPHSNAGGGGGNMGGNYQVAVGGRRPQHLRESLPPAFTSQHSFNLVPTVGDVAQLGDSQQELEIKDSEGRYRHARRAPVDEATLQPMRRVSKAGLESSMYINS</sequence>
<evidence type="ECO:0000256" key="4">
    <source>
        <dbReference type="ARBA" id="ARBA00022912"/>
    </source>
</evidence>
<dbReference type="InterPro" id="IPR029021">
    <property type="entry name" value="Prot-tyrosine_phosphatase-like"/>
</dbReference>
<dbReference type="Proteomes" id="UP001497453">
    <property type="component" value="Chromosome 10"/>
</dbReference>
<evidence type="ECO:0000256" key="5">
    <source>
        <dbReference type="SAM" id="MobiDB-lite"/>
    </source>
</evidence>
<dbReference type="Gene3D" id="3.40.250.10">
    <property type="entry name" value="Rhodanese-like domain"/>
    <property type="match status" value="1"/>
</dbReference>
<accession>A0ABP1CU47</accession>
<evidence type="ECO:0000259" key="7">
    <source>
        <dbReference type="PROSITE" id="PS50056"/>
    </source>
</evidence>
<proteinExistence type="inferred from homology"/>
<dbReference type="InterPro" id="IPR001763">
    <property type="entry name" value="Rhodanese-like_dom"/>
</dbReference>
<evidence type="ECO:0000313" key="10">
    <source>
        <dbReference type="Proteomes" id="UP001497453"/>
    </source>
</evidence>
<keyword evidence="4" id="KW-0904">Protein phosphatase</keyword>
<evidence type="ECO:0000256" key="2">
    <source>
        <dbReference type="ARBA" id="ARBA00013064"/>
    </source>
</evidence>
<dbReference type="InterPro" id="IPR000340">
    <property type="entry name" value="Dual-sp_phosphatase_cat-dom"/>
</dbReference>
<feature type="domain" description="Rhodanese" evidence="8">
    <location>
        <begin position="197"/>
        <end position="326"/>
    </location>
</feature>
<dbReference type="Gene3D" id="3.90.190.10">
    <property type="entry name" value="Protein tyrosine phosphatase superfamily"/>
    <property type="match status" value="1"/>
</dbReference>
<gene>
    <name evidence="9" type="ORF">GFSPODELE1_LOCUS1972</name>
</gene>